<feature type="transmembrane region" description="Helical" evidence="1">
    <location>
        <begin position="31"/>
        <end position="48"/>
    </location>
</feature>
<evidence type="ECO:0000256" key="1">
    <source>
        <dbReference type="SAM" id="Phobius"/>
    </source>
</evidence>
<comment type="caution">
    <text evidence="2">The sequence shown here is derived from an EMBL/GenBank/DDBJ whole genome shotgun (WGS) entry which is preliminary data.</text>
</comment>
<keyword evidence="1" id="KW-0472">Membrane</keyword>
<accession>A0A8J6FJQ9</accession>
<name>A0A8J6FJQ9_ELECQ</name>
<keyword evidence="3" id="KW-1185">Reference proteome</keyword>
<reference evidence="2" key="1">
    <citation type="thesis" date="2020" institute="ProQuest LLC" country="789 East Eisenhower Parkway, Ann Arbor, MI, USA">
        <title>Comparative Genomics and Chromosome Evolution.</title>
        <authorList>
            <person name="Mudd A.B."/>
        </authorList>
    </citation>
    <scope>NUCLEOTIDE SEQUENCE</scope>
    <source>
        <strain evidence="2">HN-11 Male</strain>
        <tissue evidence="2">Kidney and liver</tissue>
    </source>
</reference>
<evidence type="ECO:0000313" key="2">
    <source>
        <dbReference type="EMBL" id="KAG9489056.1"/>
    </source>
</evidence>
<organism evidence="2 3">
    <name type="scientific">Eleutherodactylus coqui</name>
    <name type="common">Puerto Rican coqui</name>
    <dbReference type="NCBI Taxonomy" id="57060"/>
    <lineage>
        <taxon>Eukaryota</taxon>
        <taxon>Metazoa</taxon>
        <taxon>Chordata</taxon>
        <taxon>Craniata</taxon>
        <taxon>Vertebrata</taxon>
        <taxon>Euteleostomi</taxon>
        <taxon>Amphibia</taxon>
        <taxon>Batrachia</taxon>
        <taxon>Anura</taxon>
        <taxon>Neobatrachia</taxon>
        <taxon>Hyloidea</taxon>
        <taxon>Eleutherodactylidae</taxon>
        <taxon>Eleutherodactylinae</taxon>
        <taxon>Eleutherodactylus</taxon>
        <taxon>Eleutherodactylus</taxon>
    </lineage>
</organism>
<evidence type="ECO:0000313" key="3">
    <source>
        <dbReference type="Proteomes" id="UP000770717"/>
    </source>
</evidence>
<dbReference type="AlphaFoldDB" id="A0A8J6FJQ9"/>
<dbReference type="GO" id="GO:0005789">
    <property type="term" value="C:endoplasmic reticulum membrane"/>
    <property type="evidence" value="ECO:0007669"/>
    <property type="project" value="InterPro"/>
</dbReference>
<sequence>MEQEQQGLPPGKTGMEVERGAFIWETVDTVLSSYGWFLLFGCIVLYLLKQRFSDNISSLLRSASRTRR</sequence>
<dbReference type="OrthoDB" id="75792at2759"/>
<dbReference type="Pfam" id="PF06936">
    <property type="entry name" value="Selenoprotein_S"/>
    <property type="match status" value="1"/>
</dbReference>
<dbReference type="GO" id="GO:0006886">
    <property type="term" value="P:intracellular protein transport"/>
    <property type="evidence" value="ECO:0007669"/>
    <property type="project" value="InterPro"/>
</dbReference>
<feature type="non-terminal residue" evidence="2">
    <location>
        <position position="68"/>
    </location>
</feature>
<dbReference type="InterPro" id="IPR009703">
    <property type="entry name" value="Selenoprotein_S"/>
</dbReference>
<dbReference type="EMBL" id="WNTK01000002">
    <property type="protein sequence ID" value="KAG9489056.1"/>
    <property type="molecule type" value="Genomic_DNA"/>
</dbReference>
<proteinExistence type="predicted"/>
<gene>
    <name evidence="2" type="ORF">GDO78_005195</name>
</gene>
<keyword evidence="1" id="KW-1133">Transmembrane helix</keyword>
<protein>
    <submittedName>
        <fullName evidence="2">Uncharacterized protein</fullName>
    </submittedName>
</protein>
<keyword evidence="1" id="KW-0812">Transmembrane</keyword>
<dbReference type="Proteomes" id="UP000770717">
    <property type="component" value="Unassembled WGS sequence"/>
</dbReference>